<feature type="transmembrane region" description="Helical" evidence="5">
    <location>
        <begin position="133"/>
        <end position="166"/>
    </location>
</feature>
<feature type="transmembrane region" description="Helical" evidence="5">
    <location>
        <begin position="6"/>
        <end position="35"/>
    </location>
</feature>
<feature type="transmembrane region" description="Helical" evidence="5">
    <location>
        <begin position="67"/>
        <end position="85"/>
    </location>
</feature>
<comment type="similarity">
    <text evidence="5">Belongs to the 4-toluene sulfonate uptake permease (TSUP) (TC 2.A.102) family.</text>
</comment>
<dbReference type="Proteomes" id="UP000217289">
    <property type="component" value="Chromosome"/>
</dbReference>
<dbReference type="InterPro" id="IPR002781">
    <property type="entry name" value="TM_pro_TauE-like"/>
</dbReference>
<evidence type="ECO:0000256" key="6">
    <source>
        <dbReference type="SAM" id="MobiDB-lite"/>
    </source>
</evidence>
<proteinExistence type="inferred from homology"/>
<evidence type="ECO:0000256" key="3">
    <source>
        <dbReference type="ARBA" id="ARBA00022989"/>
    </source>
</evidence>
<sequence length="282" mass="28604">MSLLGFPLAVLIGLSLGLLGGGGSIITVPILVYVLGFEPKQAIAMGLAIVGATSLVGALGHWREGNLQPRAALVFGGMAMGGSFAGARLSVFLSGAAQLVLFSTVMLVAAVFMSRNTRRGALAGAPAPEPHRAAFPLIAASALGVGTLTGLVGVGGGFLIVPALVLRVGLPMKRAVGTSLLVISLNSFVGFAGHLGHVDVPWGGLSAFTALAIVGILGGTRLSRAVSQAALQRAFAGLLVVMGGLILYQNRHVLAPVHPSESHARPDLTRGGSERPRSSFRG</sequence>
<organism evidence="7 8">
    <name type="scientific">Melittangium boletus DSM 14713</name>
    <dbReference type="NCBI Taxonomy" id="1294270"/>
    <lineage>
        <taxon>Bacteria</taxon>
        <taxon>Pseudomonadati</taxon>
        <taxon>Myxococcota</taxon>
        <taxon>Myxococcia</taxon>
        <taxon>Myxococcales</taxon>
        <taxon>Cystobacterineae</taxon>
        <taxon>Archangiaceae</taxon>
        <taxon>Melittangium</taxon>
    </lineage>
</organism>
<protein>
    <recommendedName>
        <fullName evidence="5">Probable membrane transporter protein</fullName>
    </recommendedName>
</protein>
<dbReference type="PANTHER" id="PTHR43701:SF2">
    <property type="entry name" value="MEMBRANE TRANSPORTER PROTEIN YJNA-RELATED"/>
    <property type="match status" value="1"/>
</dbReference>
<accession>A0A250III2</accession>
<keyword evidence="2 5" id="KW-0812">Transmembrane</keyword>
<dbReference type="PANTHER" id="PTHR43701">
    <property type="entry name" value="MEMBRANE TRANSPORTER PROTEIN MJ0441-RELATED"/>
    <property type="match status" value="1"/>
</dbReference>
<gene>
    <name evidence="7" type="ORF">MEBOL_005092</name>
</gene>
<evidence type="ECO:0000313" key="8">
    <source>
        <dbReference type="Proteomes" id="UP000217289"/>
    </source>
</evidence>
<feature type="region of interest" description="Disordered" evidence="6">
    <location>
        <begin position="259"/>
        <end position="282"/>
    </location>
</feature>
<feature type="transmembrane region" description="Helical" evidence="5">
    <location>
        <begin position="42"/>
        <end position="61"/>
    </location>
</feature>
<comment type="subcellular location">
    <subcellularLocation>
        <location evidence="5">Cell membrane</location>
        <topology evidence="5">Multi-pass membrane protein</topology>
    </subcellularLocation>
    <subcellularLocation>
        <location evidence="1">Membrane</location>
        <topology evidence="1">Multi-pass membrane protein</topology>
    </subcellularLocation>
</comment>
<dbReference type="EMBL" id="CP022163">
    <property type="protein sequence ID" value="ATB31629.1"/>
    <property type="molecule type" value="Genomic_DNA"/>
</dbReference>
<keyword evidence="5" id="KW-1003">Cell membrane</keyword>
<keyword evidence="4 5" id="KW-0472">Membrane</keyword>
<dbReference type="InterPro" id="IPR051598">
    <property type="entry name" value="TSUP/Inactive_protease-like"/>
</dbReference>
<feature type="transmembrane region" description="Helical" evidence="5">
    <location>
        <begin position="175"/>
        <end position="194"/>
    </location>
</feature>
<feature type="transmembrane region" description="Helical" evidence="5">
    <location>
        <begin position="92"/>
        <end position="113"/>
    </location>
</feature>
<dbReference type="GO" id="GO:0005886">
    <property type="term" value="C:plasma membrane"/>
    <property type="evidence" value="ECO:0007669"/>
    <property type="project" value="UniProtKB-SubCell"/>
</dbReference>
<evidence type="ECO:0000256" key="1">
    <source>
        <dbReference type="ARBA" id="ARBA00004141"/>
    </source>
</evidence>
<feature type="transmembrane region" description="Helical" evidence="5">
    <location>
        <begin position="200"/>
        <end position="218"/>
    </location>
</feature>
<dbReference type="OrthoDB" id="528320at2"/>
<feature type="compositionally biased region" description="Basic and acidic residues" evidence="6">
    <location>
        <begin position="260"/>
        <end position="282"/>
    </location>
</feature>
<evidence type="ECO:0000256" key="4">
    <source>
        <dbReference type="ARBA" id="ARBA00023136"/>
    </source>
</evidence>
<reference evidence="7 8" key="1">
    <citation type="submission" date="2017-06" db="EMBL/GenBank/DDBJ databases">
        <authorList>
            <person name="Kim H.J."/>
            <person name="Triplett B.A."/>
        </authorList>
    </citation>
    <scope>NUCLEOTIDE SEQUENCE [LARGE SCALE GENOMIC DNA]</scope>
    <source>
        <strain evidence="7 8">DSM 14713</strain>
    </source>
</reference>
<evidence type="ECO:0000256" key="5">
    <source>
        <dbReference type="RuleBase" id="RU363041"/>
    </source>
</evidence>
<feature type="transmembrane region" description="Helical" evidence="5">
    <location>
        <begin position="230"/>
        <end position="248"/>
    </location>
</feature>
<name>A0A250III2_9BACT</name>
<dbReference type="Pfam" id="PF01925">
    <property type="entry name" value="TauE"/>
    <property type="match status" value="1"/>
</dbReference>
<dbReference type="AlphaFoldDB" id="A0A250III2"/>
<keyword evidence="8" id="KW-1185">Reference proteome</keyword>
<dbReference type="KEGG" id="mbd:MEBOL_005092"/>
<evidence type="ECO:0000256" key="2">
    <source>
        <dbReference type="ARBA" id="ARBA00022692"/>
    </source>
</evidence>
<evidence type="ECO:0000313" key="7">
    <source>
        <dbReference type="EMBL" id="ATB31629.1"/>
    </source>
</evidence>
<keyword evidence="3 5" id="KW-1133">Transmembrane helix</keyword>
<dbReference type="RefSeq" id="WP_095979933.1">
    <property type="nucleotide sequence ID" value="NZ_CP022163.1"/>
</dbReference>